<name>A0ABW0I1I1_9BACL</name>
<keyword evidence="1" id="KW-0378">Hydrolase</keyword>
<dbReference type="Proteomes" id="UP001596113">
    <property type="component" value="Unassembled WGS sequence"/>
</dbReference>
<dbReference type="Pfam" id="PF02585">
    <property type="entry name" value="PIG-L"/>
    <property type="match status" value="1"/>
</dbReference>
<keyword evidence="2" id="KW-1185">Reference proteome</keyword>
<proteinExistence type="predicted"/>
<evidence type="ECO:0000313" key="1">
    <source>
        <dbReference type="EMBL" id="MFC5406380.1"/>
    </source>
</evidence>
<dbReference type="GO" id="GO:0016787">
    <property type="term" value="F:hydrolase activity"/>
    <property type="evidence" value="ECO:0007669"/>
    <property type="project" value="UniProtKB-KW"/>
</dbReference>
<dbReference type="PANTHER" id="PTHR12993">
    <property type="entry name" value="N-ACETYLGLUCOSAMINYL-PHOSPHATIDYLINOSITOL DE-N-ACETYLASE-RELATED"/>
    <property type="match status" value="1"/>
</dbReference>
<dbReference type="RefSeq" id="WP_378138457.1">
    <property type="nucleotide sequence ID" value="NZ_JBHSMI010000052.1"/>
</dbReference>
<dbReference type="PANTHER" id="PTHR12993:SF11">
    <property type="entry name" value="N-ACETYLGLUCOSAMINYL-PHOSPHATIDYLINOSITOL DE-N-ACETYLASE"/>
    <property type="match status" value="1"/>
</dbReference>
<evidence type="ECO:0000313" key="2">
    <source>
        <dbReference type="Proteomes" id="UP001596113"/>
    </source>
</evidence>
<dbReference type="EMBL" id="JBHSMI010000052">
    <property type="protein sequence ID" value="MFC5406380.1"/>
    <property type="molecule type" value="Genomic_DNA"/>
</dbReference>
<dbReference type="EC" id="3.5.1.-" evidence="1"/>
<dbReference type="InterPro" id="IPR003737">
    <property type="entry name" value="GlcNAc_PI_deacetylase-related"/>
</dbReference>
<sequence>MSNALQIIVIAAHPDEAEIYAGGTAALYAELGHNVKFVSLTNGDCGHYRLQGTELVELRTQEAYEAARRLGVKEYTILDVPDGQLASTHELRSEVIRMVRNWKADVVITFHPDGPGHVDNRGAGKIVRDAADFIAMVPNAVPDAPHLTKSPVFLLMPDYAKRNTYRPDVVIGIDETIEKKLLGCDAHVSQFYEFAPWQRGLLDLVPEGWDNKRSYILEHWSRFIDVSSEMLPTLAADYGAERAASIRFAEPFEVADYGRMPNEDERRKLFPMLYR</sequence>
<accession>A0ABW0I1I1</accession>
<dbReference type="SUPFAM" id="SSF102588">
    <property type="entry name" value="LmbE-like"/>
    <property type="match status" value="1"/>
</dbReference>
<dbReference type="InterPro" id="IPR024078">
    <property type="entry name" value="LmbE-like_dom_sf"/>
</dbReference>
<organism evidence="1 2">
    <name type="scientific">Cohnella soli</name>
    <dbReference type="NCBI Taxonomy" id="425005"/>
    <lineage>
        <taxon>Bacteria</taxon>
        <taxon>Bacillati</taxon>
        <taxon>Bacillota</taxon>
        <taxon>Bacilli</taxon>
        <taxon>Bacillales</taxon>
        <taxon>Paenibacillaceae</taxon>
        <taxon>Cohnella</taxon>
    </lineage>
</organism>
<dbReference type="Gene3D" id="3.40.50.10320">
    <property type="entry name" value="LmbE-like"/>
    <property type="match status" value="1"/>
</dbReference>
<protein>
    <submittedName>
        <fullName evidence="1">PIG-L deacetylase family protein</fullName>
        <ecNumber evidence="1">3.5.1.-</ecNumber>
    </submittedName>
</protein>
<gene>
    <name evidence="1" type="ORF">ACFPOF_26920</name>
</gene>
<reference evidence="2" key="1">
    <citation type="journal article" date="2019" name="Int. J. Syst. Evol. Microbiol.">
        <title>The Global Catalogue of Microorganisms (GCM) 10K type strain sequencing project: providing services to taxonomists for standard genome sequencing and annotation.</title>
        <authorList>
            <consortium name="The Broad Institute Genomics Platform"/>
            <consortium name="The Broad Institute Genome Sequencing Center for Infectious Disease"/>
            <person name="Wu L."/>
            <person name="Ma J."/>
        </authorList>
    </citation>
    <scope>NUCLEOTIDE SEQUENCE [LARGE SCALE GENOMIC DNA]</scope>
    <source>
        <strain evidence="2">CGMCC 1.18575</strain>
    </source>
</reference>
<comment type="caution">
    <text evidence="1">The sequence shown here is derived from an EMBL/GenBank/DDBJ whole genome shotgun (WGS) entry which is preliminary data.</text>
</comment>